<evidence type="ECO:0000313" key="1">
    <source>
        <dbReference type="EMBL" id="KAF3697221.1"/>
    </source>
</evidence>
<protein>
    <submittedName>
        <fullName evidence="1">Uncharacterized protein</fullName>
    </submittedName>
</protein>
<organism evidence="1 2">
    <name type="scientific">Channa argus</name>
    <name type="common">Northern snakehead</name>
    <name type="synonym">Ophicephalus argus</name>
    <dbReference type="NCBI Taxonomy" id="215402"/>
    <lineage>
        <taxon>Eukaryota</taxon>
        <taxon>Metazoa</taxon>
        <taxon>Chordata</taxon>
        <taxon>Craniata</taxon>
        <taxon>Vertebrata</taxon>
        <taxon>Euteleostomi</taxon>
        <taxon>Actinopterygii</taxon>
        <taxon>Neopterygii</taxon>
        <taxon>Teleostei</taxon>
        <taxon>Neoteleostei</taxon>
        <taxon>Acanthomorphata</taxon>
        <taxon>Anabantaria</taxon>
        <taxon>Anabantiformes</taxon>
        <taxon>Channoidei</taxon>
        <taxon>Channidae</taxon>
        <taxon>Channa</taxon>
    </lineage>
</organism>
<proteinExistence type="predicted"/>
<gene>
    <name evidence="1" type="ORF">EXN66_Car012901</name>
</gene>
<reference evidence="2" key="2">
    <citation type="submission" date="2019-02" db="EMBL/GenBank/DDBJ databases">
        <title>Opniocepnalus argus Var Kimnra genome.</title>
        <authorList>
            <person name="Zhou C."/>
            <person name="Xiao S."/>
        </authorList>
    </citation>
    <scope>NUCLEOTIDE SEQUENCE [LARGE SCALE GENOMIC DNA]</scope>
</reference>
<dbReference type="EMBL" id="CM015723">
    <property type="protein sequence ID" value="KAF3697221.1"/>
    <property type="molecule type" value="Genomic_DNA"/>
</dbReference>
<sequence>MINMKCTGREKVFRIVDIKQGPVMHFQLPQLCPCLTSLPSPLAVLLSYQLPLNRRTDDEMC</sequence>
<dbReference type="Proteomes" id="UP000503349">
    <property type="component" value="Chromosome 12"/>
</dbReference>
<accession>A0A6G1Q3M4</accession>
<keyword evidence="2" id="KW-1185">Reference proteome</keyword>
<reference evidence="1 2" key="1">
    <citation type="submission" date="2019-02" db="EMBL/GenBank/DDBJ databases">
        <title>Opniocepnalus argus genome.</title>
        <authorList>
            <person name="Zhou C."/>
            <person name="Xiao S."/>
        </authorList>
    </citation>
    <scope>NUCLEOTIDE SEQUENCE [LARGE SCALE GENOMIC DNA]</scope>
    <source>
        <strain evidence="1">OARG1902GOOAL</strain>
        <tissue evidence="1">Muscle</tissue>
    </source>
</reference>
<name>A0A6G1Q3M4_CHAAH</name>
<dbReference type="AlphaFoldDB" id="A0A6G1Q3M4"/>
<evidence type="ECO:0000313" key="2">
    <source>
        <dbReference type="Proteomes" id="UP000503349"/>
    </source>
</evidence>